<keyword evidence="1" id="KW-0479">Metal-binding</keyword>
<evidence type="ECO:0000259" key="7">
    <source>
        <dbReference type="PROSITE" id="PS50157"/>
    </source>
</evidence>
<feature type="compositionally biased region" description="Polar residues" evidence="6">
    <location>
        <begin position="206"/>
        <end position="222"/>
    </location>
</feature>
<feature type="compositionally biased region" description="Acidic residues" evidence="6">
    <location>
        <begin position="309"/>
        <end position="320"/>
    </location>
</feature>
<keyword evidence="3 5" id="KW-0863">Zinc-finger</keyword>
<feature type="domain" description="C2H2-type" evidence="7">
    <location>
        <begin position="1020"/>
        <end position="1047"/>
    </location>
</feature>
<dbReference type="SUPFAM" id="SSF57667">
    <property type="entry name" value="beta-beta-alpha zinc fingers"/>
    <property type="match status" value="3"/>
</dbReference>
<feature type="compositionally biased region" description="Polar residues" evidence="6">
    <location>
        <begin position="122"/>
        <end position="138"/>
    </location>
</feature>
<feature type="compositionally biased region" description="Acidic residues" evidence="6">
    <location>
        <begin position="361"/>
        <end position="376"/>
    </location>
</feature>
<dbReference type="RefSeq" id="XP_022244313.1">
    <property type="nucleotide sequence ID" value="XM_022388605.1"/>
</dbReference>
<keyword evidence="8" id="KW-1185">Reference proteome</keyword>
<dbReference type="SMART" id="SM00355">
    <property type="entry name" value="ZnF_C2H2"/>
    <property type="match status" value="9"/>
</dbReference>
<dbReference type="InterPro" id="IPR013087">
    <property type="entry name" value="Znf_C2H2_type"/>
</dbReference>
<feature type="compositionally biased region" description="Basic residues" evidence="6">
    <location>
        <begin position="338"/>
        <end position="347"/>
    </location>
</feature>
<evidence type="ECO:0000256" key="5">
    <source>
        <dbReference type="PROSITE-ProRule" id="PRU00042"/>
    </source>
</evidence>
<dbReference type="Pfam" id="PF00096">
    <property type="entry name" value="zf-C2H2"/>
    <property type="match status" value="3"/>
</dbReference>
<evidence type="ECO:0000256" key="1">
    <source>
        <dbReference type="ARBA" id="ARBA00022723"/>
    </source>
</evidence>
<keyword evidence="2" id="KW-0677">Repeat</keyword>
<accession>A0ABM1B8D8</accession>
<evidence type="ECO:0000313" key="8">
    <source>
        <dbReference type="Proteomes" id="UP000694941"/>
    </source>
</evidence>
<protein>
    <submittedName>
        <fullName evidence="9">Uncharacterized protein LOC106461595 isoform X1</fullName>
    </submittedName>
    <submittedName>
        <fullName evidence="10">Uncharacterized protein LOC106461595 isoform X2</fullName>
    </submittedName>
</protein>
<evidence type="ECO:0000313" key="9">
    <source>
        <dbReference type="RefSeq" id="XP_013776892.2"/>
    </source>
</evidence>
<dbReference type="RefSeq" id="XP_013776892.2">
    <property type="nucleotide sequence ID" value="XM_013921438.2"/>
</dbReference>
<feature type="region of interest" description="Disordered" evidence="6">
    <location>
        <begin position="122"/>
        <end position="163"/>
    </location>
</feature>
<dbReference type="PROSITE" id="PS50157">
    <property type="entry name" value="ZINC_FINGER_C2H2_2"/>
    <property type="match status" value="5"/>
</dbReference>
<proteinExistence type="predicted"/>
<feature type="domain" description="C2H2-type" evidence="7">
    <location>
        <begin position="1079"/>
        <end position="1107"/>
    </location>
</feature>
<dbReference type="InterPro" id="IPR017956">
    <property type="entry name" value="AT_hook_DNA-bd_motif"/>
</dbReference>
<feature type="compositionally biased region" description="Polar residues" evidence="6">
    <location>
        <begin position="145"/>
        <end position="163"/>
    </location>
</feature>
<gene>
    <name evidence="9 10" type="primary">LOC106461595</name>
</gene>
<dbReference type="PANTHER" id="PTHR24379">
    <property type="entry name" value="KRAB AND ZINC FINGER DOMAIN-CONTAINING"/>
    <property type="match status" value="1"/>
</dbReference>
<name>A0ABM1B8D8_LIMPO</name>
<keyword evidence="4" id="KW-0862">Zinc</keyword>
<dbReference type="Gene3D" id="3.30.160.60">
    <property type="entry name" value="Classic Zinc Finger"/>
    <property type="match status" value="4"/>
</dbReference>
<dbReference type="PANTHER" id="PTHR24379:SF121">
    <property type="entry name" value="C2H2-TYPE DOMAIN-CONTAINING PROTEIN"/>
    <property type="match status" value="1"/>
</dbReference>
<feature type="domain" description="C2H2-type" evidence="7">
    <location>
        <begin position="965"/>
        <end position="992"/>
    </location>
</feature>
<organism evidence="8 9">
    <name type="scientific">Limulus polyphemus</name>
    <name type="common">Atlantic horseshoe crab</name>
    <dbReference type="NCBI Taxonomy" id="6850"/>
    <lineage>
        <taxon>Eukaryota</taxon>
        <taxon>Metazoa</taxon>
        <taxon>Ecdysozoa</taxon>
        <taxon>Arthropoda</taxon>
        <taxon>Chelicerata</taxon>
        <taxon>Merostomata</taxon>
        <taxon>Xiphosura</taxon>
        <taxon>Limulidae</taxon>
        <taxon>Limulus</taxon>
    </lineage>
</organism>
<evidence type="ECO:0000256" key="3">
    <source>
        <dbReference type="ARBA" id="ARBA00022771"/>
    </source>
</evidence>
<feature type="region of interest" description="Disordered" evidence="6">
    <location>
        <begin position="201"/>
        <end position="239"/>
    </location>
</feature>
<evidence type="ECO:0000313" key="10">
    <source>
        <dbReference type="RefSeq" id="XP_022244313.1"/>
    </source>
</evidence>
<feature type="region of interest" description="Disordered" evidence="6">
    <location>
        <begin position="361"/>
        <end position="402"/>
    </location>
</feature>
<reference evidence="9 10" key="1">
    <citation type="submission" date="2025-05" db="UniProtKB">
        <authorList>
            <consortium name="RefSeq"/>
        </authorList>
    </citation>
    <scope>IDENTIFICATION</scope>
    <source>
        <tissue evidence="9 10">Muscle</tissue>
    </source>
</reference>
<dbReference type="PROSITE" id="PS00028">
    <property type="entry name" value="ZINC_FINGER_C2H2_1"/>
    <property type="match status" value="3"/>
</dbReference>
<feature type="region of interest" description="Disordered" evidence="6">
    <location>
        <begin position="281"/>
        <end position="348"/>
    </location>
</feature>
<dbReference type="GeneID" id="106461595"/>
<evidence type="ECO:0000256" key="2">
    <source>
        <dbReference type="ARBA" id="ARBA00022737"/>
    </source>
</evidence>
<feature type="compositionally biased region" description="Basic and acidic residues" evidence="6">
    <location>
        <begin position="299"/>
        <end position="308"/>
    </location>
</feature>
<feature type="domain" description="C2H2-type" evidence="7">
    <location>
        <begin position="993"/>
        <end position="1020"/>
    </location>
</feature>
<feature type="compositionally biased region" description="Basic residues" evidence="6">
    <location>
        <begin position="381"/>
        <end position="391"/>
    </location>
</feature>
<feature type="domain" description="C2H2-type" evidence="7">
    <location>
        <begin position="935"/>
        <end position="958"/>
    </location>
</feature>
<sequence>MSEGVCSVIENQEFHLEESLDNNEQDQVADTNLLHIPVTQLAVPGTAFSNHTGYATISAVLSEGTLASLPEGTVLQIAPDGSVIALQASSLQEDVGVLSTEAINVNQNSNLNITNVISAQNSQLETDNSGGQWSTGTETPLPGTPRNTSEESSVQQPETAKVSLQEQTFGEIDLNGLLCESEDNVQVSVVSKVSVQSKSQTVESSCSNIKDGNSSKQNNPEPQQLEDCTGTGDQPCNEADKETNTIVIDVSKPIQLGQNSLIVVNGKKCVLQHNPDTGEVVAYPVKEPEKQRKKPGRKRKEEKSHSLPEEEPLSEAEEADNEKGMLVITNEDGSVVRRSSRKRKQAHGLKDYAVGKVKLDSEDEDNIATEEEEEASEPANKKFRGRGRPRKTPLPTSLPGSLFPFLTPVKRGRGRPRRYGIEKPVTHSFLIKTADGKTLMMQVPNSSIPPNLTLQDVAQQIANVLNNQMLAVSLPEQPLSSKAYADILTDPNSNTTDTQTVIQTTFQSEDTNQHANTPDLSTEETCVLQSNESPACGSSLSVSTMMSAQLANVSSSSSVLSQATTPVQSIVLSLPSVLESIPFESSVSKEDSTEYVNVSSQISKPLGDEILIHHDSSTSCDGANTSTDVNTKISIDANTLVCAVSSSSMSCVSSASTVNSDSGILSLLPNDRECNTIPKLNVSDKKTDVNFKSCVTGQKDNIIITKAQCVPEVVTSTTYELVNSKSSEATEESPFVPPSCKVQPDCQTSQVAQNSAISTVPIKRKRGRPRKHPLQSIPEDTSSSTVISLVSNIIHASLAIPESSCNSNISTVVSGLTGPATVTPITANPLPVILPKPETTAKIGLKATEKELQDLRCPKCSFQAYYSHQYQEHLVLHSEEAKHCKVCSFLCFTEEELIEHFKVLHPKLICSICNLTAEHVYVIKRHMMRHTEKSSICNICGKSYKDQYVLKAHIRTKHCPVGELFECSICGREFTRKAHLKRHVRTHNPFKPYQCDLCDYRGTERSDITKHRAIHEEPKFTCNVCGRTFRHYKNKEIHMKRHKGQRDFKCGVCDFYGYTFTDIRKHIERRHSDPVSRIVTCNLCGQTFKNKLQLKEHQETNHCGENLPAVEGTVQVQVSGGEHTNLSMQSEVENQLPDTNDQLTSLGSGVTFTLADGTVATIEDLAVQDGEFVFQGPQIYASNGELAILTNSENSDSQYAFVAADSTTLEQLAHGNITYDSNSQTLMLPVEVRDGKAVVKTQEDHTVQSQLEPTSEC</sequence>
<evidence type="ECO:0000256" key="6">
    <source>
        <dbReference type="SAM" id="MobiDB-lite"/>
    </source>
</evidence>
<evidence type="ECO:0000256" key="4">
    <source>
        <dbReference type="ARBA" id="ARBA00022833"/>
    </source>
</evidence>
<dbReference type="SMART" id="SM00384">
    <property type="entry name" value="AT_hook"/>
    <property type="match status" value="3"/>
</dbReference>
<dbReference type="Proteomes" id="UP000694941">
    <property type="component" value="Unplaced"/>
</dbReference>
<dbReference type="InterPro" id="IPR036236">
    <property type="entry name" value="Znf_C2H2_sf"/>
</dbReference>